<evidence type="ECO:0000313" key="2">
    <source>
        <dbReference type="Proteomes" id="UP000006238"/>
    </source>
</evidence>
<reference evidence="1 2" key="1">
    <citation type="submission" date="2010-02" db="EMBL/GenBank/DDBJ databases">
        <authorList>
            <person name="Weinstock G."/>
            <person name="Sodergren E."/>
            <person name="Clifton S."/>
            <person name="Fulton L."/>
            <person name="Fulton B."/>
            <person name="Courtney L."/>
            <person name="Fronick C."/>
            <person name="Harrison M."/>
            <person name="Strong C."/>
            <person name="Farmer C."/>
            <person name="Delahaunty K."/>
            <person name="Markovic C."/>
            <person name="Hall O."/>
            <person name="Minx P."/>
            <person name="Tomlinson C."/>
            <person name="Mitreva M."/>
            <person name="Nelson J."/>
            <person name="Hou S."/>
            <person name="Wollam A."/>
            <person name="Pepin K.H."/>
            <person name="Johnson M."/>
            <person name="Bhonagiri V."/>
            <person name="Zhang X."/>
            <person name="Suruliraj S."/>
            <person name="Warren W."/>
            <person name="Chinwalla A."/>
            <person name="Mardis E.R."/>
            <person name="Wilson R.K."/>
        </authorList>
    </citation>
    <scope>NUCLEOTIDE SEQUENCE [LARGE SCALE GENOMIC DNA]</scope>
    <source>
        <strain evidence="1 2">DSM 2876</strain>
    </source>
</reference>
<comment type="caution">
    <text evidence="1">The sequence shown here is derived from an EMBL/GenBank/DDBJ whole genome shotgun (WGS) entry which is preliminary data.</text>
</comment>
<dbReference type="EMBL" id="ABWN01000024">
    <property type="protein sequence ID" value="EFF68820.1"/>
    <property type="molecule type" value="Genomic_DNA"/>
</dbReference>
<evidence type="ECO:0000313" key="1">
    <source>
        <dbReference type="EMBL" id="EFF68820.1"/>
    </source>
</evidence>
<keyword evidence="2" id="KW-1185">Reference proteome</keyword>
<gene>
    <name evidence="1" type="ORF">BUTYVIB_01035</name>
</gene>
<name>D4RYX1_9FIRM</name>
<dbReference type="Proteomes" id="UP000006238">
    <property type="component" value="Unassembled WGS sequence"/>
</dbReference>
<dbReference type="HOGENOM" id="CLU_2536228_0_0_9"/>
<protein>
    <submittedName>
        <fullName evidence="1">Uncharacterized protein</fullName>
    </submittedName>
</protein>
<dbReference type="AlphaFoldDB" id="D4RYX1"/>
<sequence>MKDDEVNAMGIDITTEKRLEEDIESFFLSGEGGYTKNHDTYNHKLGLYVDTLIRFIKATQENCWKRFVMQNADNPERKFLSCI</sequence>
<proteinExistence type="predicted"/>
<organism evidence="1 2">
    <name type="scientific">Eshraghiella crossota DSM 2876</name>
    <dbReference type="NCBI Taxonomy" id="511680"/>
    <lineage>
        <taxon>Bacteria</taxon>
        <taxon>Bacillati</taxon>
        <taxon>Bacillota</taxon>
        <taxon>Clostridia</taxon>
        <taxon>Lachnospirales</taxon>
        <taxon>Lachnospiraceae</taxon>
        <taxon>Eshraghiella</taxon>
    </lineage>
</organism>
<accession>D4RYX1</accession>